<gene>
    <name evidence="8" type="ORF">L596_018029</name>
</gene>
<keyword evidence="3 5" id="KW-0694">RNA-binding</keyword>
<dbReference type="InterPro" id="IPR024675">
    <property type="entry name" value="eIF3g_N"/>
</dbReference>
<reference evidence="8 9" key="1">
    <citation type="journal article" date="2015" name="Genome Biol.">
        <title>Comparative genomics of Steinernema reveals deeply conserved gene regulatory networks.</title>
        <authorList>
            <person name="Dillman A.R."/>
            <person name="Macchietto M."/>
            <person name="Porter C.F."/>
            <person name="Rogers A."/>
            <person name="Williams B."/>
            <person name="Antoshechkin I."/>
            <person name="Lee M.M."/>
            <person name="Goodwin Z."/>
            <person name="Lu X."/>
            <person name="Lewis E.E."/>
            <person name="Goodrich-Blair H."/>
            <person name="Stock S.P."/>
            <person name="Adams B.J."/>
            <person name="Sternberg P.W."/>
            <person name="Mortazavi A."/>
        </authorList>
    </citation>
    <scope>NUCLEOTIDE SEQUENCE [LARGE SCALE GENOMIC DNA]</scope>
    <source>
        <strain evidence="8 9">ALL</strain>
    </source>
</reference>
<dbReference type="Pfam" id="PF12353">
    <property type="entry name" value="eIF3g"/>
    <property type="match status" value="1"/>
</dbReference>
<dbReference type="InterPro" id="IPR035979">
    <property type="entry name" value="RBD_domain_sf"/>
</dbReference>
<dbReference type="GO" id="GO:0003723">
    <property type="term" value="F:RNA binding"/>
    <property type="evidence" value="ECO:0007669"/>
    <property type="project" value="UniProtKB-UniRule"/>
</dbReference>
<keyword evidence="2" id="KW-0396">Initiation factor</keyword>
<dbReference type="SUPFAM" id="SSF54928">
    <property type="entry name" value="RNA-binding domain, RBD"/>
    <property type="match status" value="1"/>
</dbReference>
<dbReference type="PANTHER" id="PTHR10352">
    <property type="entry name" value="EUKARYOTIC TRANSLATION INITIATION FACTOR 3 SUBUNIT G"/>
    <property type="match status" value="1"/>
</dbReference>
<organism evidence="8 9">
    <name type="scientific">Steinernema carpocapsae</name>
    <name type="common">Entomopathogenic nematode</name>
    <dbReference type="NCBI Taxonomy" id="34508"/>
    <lineage>
        <taxon>Eukaryota</taxon>
        <taxon>Metazoa</taxon>
        <taxon>Ecdysozoa</taxon>
        <taxon>Nematoda</taxon>
        <taxon>Chromadorea</taxon>
        <taxon>Rhabditida</taxon>
        <taxon>Tylenchina</taxon>
        <taxon>Panagrolaimomorpha</taxon>
        <taxon>Strongyloidoidea</taxon>
        <taxon>Steinernematidae</taxon>
        <taxon>Steinernema</taxon>
    </lineage>
</organism>
<dbReference type="STRING" id="34508.A0A4U5N3W3"/>
<dbReference type="InterPro" id="IPR000504">
    <property type="entry name" value="RRM_dom"/>
</dbReference>
<keyword evidence="4" id="KW-0648">Protein biosynthesis</keyword>
<name>A0A4U5N3W3_STECR</name>
<proteinExistence type="predicted"/>
<dbReference type="InterPro" id="IPR012677">
    <property type="entry name" value="Nucleotide-bd_a/b_plait_sf"/>
</dbReference>
<comment type="caution">
    <text evidence="8">The sequence shown here is derived from an EMBL/GenBank/DDBJ whole genome shotgun (WGS) entry which is preliminary data.</text>
</comment>
<dbReference type="Proteomes" id="UP000298663">
    <property type="component" value="Unassembled WGS sequence"/>
</dbReference>
<dbReference type="EMBL" id="AZBU02000005">
    <property type="protein sequence ID" value="TKR76974.1"/>
    <property type="molecule type" value="Genomic_DNA"/>
</dbReference>
<keyword evidence="9" id="KW-1185">Reference proteome</keyword>
<evidence type="ECO:0000256" key="3">
    <source>
        <dbReference type="ARBA" id="ARBA00022884"/>
    </source>
</evidence>
<evidence type="ECO:0000256" key="2">
    <source>
        <dbReference type="ARBA" id="ARBA00022540"/>
    </source>
</evidence>
<evidence type="ECO:0000256" key="1">
    <source>
        <dbReference type="ARBA" id="ARBA00022490"/>
    </source>
</evidence>
<keyword evidence="1" id="KW-0963">Cytoplasm</keyword>
<evidence type="ECO:0000256" key="5">
    <source>
        <dbReference type="PROSITE-ProRule" id="PRU00176"/>
    </source>
</evidence>
<dbReference type="Gene3D" id="3.30.70.330">
    <property type="match status" value="1"/>
</dbReference>
<dbReference type="GO" id="GO:0005852">
    <property type="term" value="C:eukaryotic translation initiation factor 3 complex"/>
    <property type="evidence" value="ECO:0007669"/>
    <property type="project" value="InterPro"/>
</dbReference>
<evidence type="ECO:0000259" key="7">
    <source>
        <dbReference type="PROSITE" id="PS50102"/>
    </source>
</evidence>
<dbReference type="Pfam" id="PF00076">
    <property type="entry name" value="RRM_1"/>
    <property type="match status" value="1"/>
</dbReference>
<feature type="domain" description="RRM" evidence="7">
    <location>
        <begin position="180"/>
        <end position="267"/>
    </location>
</feature>
<dbReference type="OrthoDB" id="2011769at2759"/>
<accession>A0A4U5N3W3</accession>
<evidence type="ECO:0000256" key="6">
    <source>
        <dbReference type="SAM" id="MobiDB-lite"/>
    </source>
</evidence>
<dbReference type="AlphaFoldDB" id="A0A4U5N3W3"/>
<dbReference type="CDD" id="cd12933">
    <property type="entry name" value="eIF3G"/>
    <property type="match status" value="1"/>
</dbReference>
<protein>
    <recommendedName>
        <fullName evidence="7">RRM domain-containing protein</fullName>
    </recommendedName>
</protein>
<evidence type="ECO:0000313" key="8">
    <source>
        <dbReference type="EMBL" id="TKR76974.1"/>
    </source>
</evidence>
<dbReference type="PIRSF" id="PIRSF037949">
    <property type="entry name" value="Transl_init_eIF-3_RNA-bind"/>
    <property type="match status" value="1"/>
</dbReference>
<dbReference type="InterPro" id="IPR017334">
    <property type="entry name" value="eIF3_g"/>
</dbReference>
<dbReference type="PROSITE" id="PS50102">
    <property type="entry name" value="RRM"/>
    <property type="match status" value="1"/>
</dbReference>
<reference evidence="8 9" key="2">
    <citation type="journal article" date="2019" name="G3 (Bethesda)">
        <title>Hybrid Assembly of the Genome of the Entomopathogenic Nematode Steinernema carpocapsae Identifies the X-Chromosome.</title>
        <authorList>
            <person name="Serra L."/>
            <person name="Macchietto M."/>
            <person name="Macias-Munoz A."/>
            <person name="McGill C.J."/>
            <person name="Rodriguez I.M."/>
            <person name="Rodriguez B."/>
            <person name="Murad R."/>
            <person name="Mortazavi A."/>
        </authorList>
    </citation>
    <scope>NUCLEOTIDE SEQUENCE [LARGE SCALE GENOMIC DNA]</scope>
    <source>
        <strain evidence="8 9">ALL</strain>
    </source>
</reference>
<evidence type="ECO:0000313" key="9">
    <source>
        <dbReference type="Proteomes" id="UP000298663"/>
    </source>
</evidence>
<dbReference type="GO" id="GO:0003743">
    <property type="term" value="F:translation initiation factor activity"/>
    <property type="evidence" value="ECO:0007669"/>
    <property type="project" value="UniProtKB-KW"/>
</dbReference>
<evidence type="ECO:0000256" key="4">
    <source>
        <dbReference type="ARBA" id="ARBA00022917"/>
    </source>
</evidence>
<sequence length="271" mass="30255">MEINLVEEIGDWAIAMDEEEVRLEEAEDDVMEDFIIVTKNGVTSKVTNTYQITKRKVAKAVADRKKWSKFGGCKNDPEGPNASTTYLAEEVAMQFVRNRAGEQILEGGEMQAKTGAEGAKTGGAMNCRLCKGRDHWTMNCPYKAELGGEEEENAEEAAAPTRSGRYVAPNAGTVTREEDYGIRITNVPEYYTVEELEQLIKNIFTGYLGPNGHVNVKRVHVPVDKNKVQRGLAFINLDSLADATRALERLNGFRLDYNILKAELTKRERST</sequence>
<feature type="region of interest" description="Disordered" evidence="6">
    <location>
        <begin position="151"/>
        <end position="170"/>
    </location>
</feature>
<dbReference type="SMART" id="SM00360">
    <property type="entry name" value="RRM"/>
    <property type="match status" value="1"/>
</dbReference>